<dbReference type="NCBIfam" id="NF006679">
    <property type="entry name" value="PRK09228.1"/>
    <property type="match status" value="1"/>
</dbReference>
<keyword evidence="5 8" id="KW-0378">Hydrolase</keyword>
<comment type="pathway">
    <text evidence="1 8">Purine metabolism; guanine degradation; xanthine from guanine: step 1/1.</text>
</comment>
<evidence type="ECO:0000256" key="6">
    <source>
        <dbReference type="ARBA" id="ARBA00022833"/>
    </source>
</evidence>
<gene>
    <name evidence="10" type="primary">guaD</name>
    <name evidence="10" type="ORF">VVD49_08290</name>
</gene>
<accession>A0ABU6K1A4</accession>
<dbReference type="PANTHER" id="PTHR11271">
    <property type="entry name" value="GUANINE DEAMINASE"/>
    <property type="match status" value="1"/>
</dbReference>
<evidence type="ECO:0000256" key="1">
    <source>
        <dbReference type="ARBA" id="ARBA00004984"/>
    </source>
</evidence>
<evidence type="ECO:0000256" key="4">
    <source>
        <dbReference type="ARBA" id="ARBA00022723"/>
    </source>
</evidence>
<dbReference type="InterPro" id="IPR011059">
    <property type="entry name" value="Metal-dep_hydrolase_composite"/>
</dbReference>
<dbReference type="Pfam" id="PF01979">
    <property type="entry name" value="Amidohydro_1"/>
    <property type="match status" value="1"/>
</dbReference>
<name>A0ABU6K1A4_9RHOO</name>
<feature type="domain" description="Amidohydrolase-related" evidence="9">
    <location>
        <begin position="76"/>
        <end position="435"/>
    </location>
</feature>
<dbReference type="InterPro" id="IPR032466">
    <property type="entry name" value="Metal_Hydrolase"/>
</dbReference>
<dbReference type="EC" id="3.5.4.3" evidence="3 7"/>
<sequence length="448" mass="49692">MNPHNHAILVRGSILHFLADPGEADSADSWQYFEDGALLIEDGKVVACNHWQQVLASLPALTRTTARTYDYSGKLILPGLVDTHVHYPQMQVMGSFGRQLLDWLEHYTFPAEASFADRKIAERTSAFFLDRLLAHGTTTASVFATVHPHSVDAFFEAAQARNLRMLCGKVMMDRHCPENLRDTPQSALADSQKLIERWHGKDRLRYTVTPRFAPTSTPEQLTVAGELFTGFPDMHLQSHLSENRREIEWVSELFPGHRNYLDVYDHYKLLGRGAIYGHGIHLDAAERARLAETQTAIAFCPTSNLFLGSGFFHHDAAHAASMPVGLATDVGGGTSLSMLRTMAAAYTVSQVQHQPLSPWRALYLATLGGAHALSLDKFIGNFQIGKEGDFAVFDYKAIPELEWRVSHAKGIEEKLFALITLGDERCVAATHILGKPATPTSASREMSQ</sequence>
<evidence type="ECO:0000256" key="3">
    <source>
        <dbReference type="ARBA" id="ARBA00012781"/>
    </source>
</evidence>
<evidence type="ECO:0000313" key="10">
    <source>
        <dbReference type="EMBL" id="MEC5385719.1"/>
    </source>
</evidence>
<dbReference type="GO" id="GO:0008892">
    <property type="term" value="F:guanine deaminase activity"/>
    <property type="evidence" value="ECO:0007669"/>
    <property type="project" value="UniProtKB-EC"/>
</dbReference>
<evidence type="ECO:0000256" key="7">
    <source>
        <dbReference type="NCBIfam" id="TIGR02967"/>
    </source>
</evidence>
<dbReference type="InterPro" id="IPR006680">
    <property type="entry name" value="Amidohydro-rel"/>
</dbReference>
<dbReference type="SUPFAM" id="SSF51338">
    <property type="entry name" value="Composite domain of metallo-dependent hydrolases"/>
    <property type="match status" value="1"/>
</dbReference>
<evidence type="ECO:0000259" key="9">
    <source>
        <dbReference type="Pfam" id="PF01979"/>
    </source>
</evidence>
<keyword evidence="6 8" id="KW-0862">Zinc</keyword>
<dbReference type="Gene3D" id="2.30.40.10">
    <property type="entry name" value="Urease, subunit C, domain 1"/>
    <property type="match status" value="1"/>
</dbReference>
<proteinExistence type="inferred from homology"/>
<keyword evidence="4 8" id="KW-0479">Metal-binding</keyword>
<dbReference type="RefSeq" id="WP_327598667.1">
    <property type="nucleotide sequence ID" value="NZ_JAYXHS010000001.1"/>
</dbReference>
<keyword evidence="11" id="KW-1185">Reference proteome</keyword>
<comment type="similarity">
    <text evidence="2 8">Belongs to the metallo-dependent hydrolases superfamily. ATZ/TRZ family.</text>
</comment>
<evidence type="ECO:0000313" key="11">
    <source>
        <dbReference type="Proteomes" id="UP001331561"/>
    </source>
</evidence>
<evidence type="ECO:0000256" key="8">
    <source>
        <dbReference type="RuleBase" id="RU366009"/>
    </source>
</evidence>
<dbReference type="Gene3D" id="3.20.20.140">
    <property type="entry name" value="Metal-dependent hydrolases"/>
    <property type="match status" value="1"/>
</dbReference>
<comment type="catalytic activity">
    <reaction evidence="8">
        <text>guanine + H2O + H(+) = xanthine + NH4(+)</text>
        <dbReference type="Rhea" id="RHEA:14665"/>
        <dbReference type="ChEBI" id="CHEBI:15377"/>
        <dbReference type="ChEBI" id="CHEBI:15378"/>
        <dbReference type="ChEBI" id="CHEBI:16235"/>
        <dbReference type="ChEBI" id="CHEBI:17712"/>
        <dbReference type="ChEBI" id="CHEBI:28938"/>
        <dbReference type="EC" id="3.5.4.3"/>
    </reaction>
</comment>
<comment type="caution">
    <text evidence="10">The sequence shown here is derived from an EMBL/GenBank/DDBJ whole genome shotgun (WGS) entry which is preliminary data.</text>
</comment>
<comment type="function">
    <text evidence="8">Catalyzes the hydrolytic deamination of guanine, producing xanthine and ammonia.</text>
</comment>
<evidence type="ECO:0000256" key="2">
    <source>
        <dbReference type="ARBA" id="ARBA00006745"/>
    </source>
</evidence>
<comment type="cofactor">
    <cofactor evidence="8">
        <name>Zn(2+)</name>
        <dbReference type="ChEBI" id="CHEBI:29105"/>
    </cofactor>
    <text evidence="8">Binds 1 zinc ion per subunit.</text>
</comment>
<dbReference type="Proteomes" id="UP001331561">
    <property type="component" value="Unassembled WGS sequence"/>
</dbReference>
<dbReference type="EMBL" id="JAYXHS010000001">
    <property type="protein sequence ID" value="MEC5385719.1"/>
    <property type="molecule type" value="Genomic_DNA"/>
</dbReference>
<organism evidence="10 11">
    <name type="scientific">Uliginosibacterium silvisoli</name>
    <dbReference type="NCBI Taxonomy" id="3114758"/>
    <lineage>
        <taxon>Bacteria</taxon>
        <taxon>Pseudomonadati</taxon>
        <taxon>Pseudomonadota</taxon>
        <taxon>Betaproteobacteria</taxon>
        <taxon>Rhodocyclales</taxon>
        <taxon>Zoogloeaceae</taxon>
        <taxon>Uliginosibacterium</taxon>
    </lineage>
</organism>
<dbReference type="SUPFAM" id="SSF51556">
    <property type="entry name" value="Metallo-dependent hydrolases"/>
    <property type="match status" value="1"/>
</dbReference>
<dbReference type="NCBIfam" id="TIGR02967">
    <property type="entry name" value="guan_deamin"/>
    <property type="match status" value="1"/>
</dbReference>
<reference evidence="10 11" key="1">
    <citation type="submission" date="2024-01" db="EMBL/GenBank/DDBJ databases">
        <title>Uliginosibacterium soil sp. nov.</title>
        <authorList>
            <person name="Lv Y."/>
        </authorList>
    </citation>
    <scope>NUCLEOTIDE SEQUENCE [LARGE SCALE GENOMIC DNA]</scope>
    <source>
        <strain evidence="10 11">H3</strain>
    </source>
</reference>
<dbReference type="PANTHER" id="PTHR11271:SF6">
    <property type="entry name" value="GUANINE DEAMINASE"/>
    <property type="match status" value="1"/>
</dbReference>
<dbReference type="InterPro" id="IPR014311">
    <property type="entry name" value="Guanine_deaminase"/>
</dbReference>
<evidence type="ECO:0000256" key="5">
    <source>
        <dbReference type="ARBA" id="ARBA00022801"/>
    </source>
</evidence>
<dbReference type="InterPro" id="IPR051607">
    <property type="entry name" value="Metallo-dep_hydrolases"/>
</dbReference>
<protein>
    <recommendedName>
        <fullName evidence="3 7">Guanine deaminase</fullName>
        <shortName evidence="8">Guanase</shortName>
        <ecNumber evidence="3 7">3.5.4.3</ecNumber>
    </recommendedName>
    <alternativeName>
        <fullName evidence="8">Guanine aminohydrolase</fullName>
    </alternativeName>
</protein>